<feature type="compositionally biased region" description="Basic residues" evidence="1">
    <location>
        <begin position="38"/>
        <end position="52"/>
    </location>
</feature>
<comment type="caution">
    <text evidence="2">The sequence shown here is derived from an EMBL/GenBank/DDBJ whole genome shotgun (WGS) entry which is preliminary data.</text>
</comment>
<feature type="region of interest" description="Disordered" evidence="1">
    <location>
        <begin position="100"/>
        <end position="126"/>
    </location>
</feature>
<reference evidence="3" key="1">
    <citation type="journal article" date="2019" name="Int. J. Syst. Evol. Microbiol.">
        <title>The Global Catalogue of Microorganisms (GCM) 10K type strain sequencing project: providing services to taxonomists for standard genome sequencing and annotation.</title>
        <authorList>
            <consortium name="The Broad Institute Genomics Platform"/>
            <consortium name="The Broad Institute Genome Sequencing Center for Infectious Disease"/>
            <person name="Wu L."/>
            <person name="Ma J."/>
        </authorList>
    </citation>
    <scope>NUCLEOTIDE SEQUENCE [LARGE SCALE GENOMIC DNA]</scope>
    <source>
        <strain evidence="3">JCM 17938</strain>
    </source>
</reference>
<feature type="region of interest" description="Disordered" evidence="1">
    <location>
        <begin position="31"/>
        <end position="86"/>
    </location>
</feature>
<accession>A0ABP8TC07</accession>
<name>A0ABP8TC07_9ACTN</name>
<dbReference type="EMBL" id="BAABHJ010000001">
    <property type="protein sequence ID" value="GAA4601455.1"/>
    <property type="molecule type" value="Genomic_DNA"/>
</dbReference>
<evidence type="ECO:0000313" key="3">
    <source>
        <dbReference type="Proteomes" id="UP001500212"/>
    </source>
</evidence>
<gene>
    <name evidence="2" type="ORF">GCM10023195_03750</name>
</gene>
<keyword evidence="3" id="KW-1185">Reference proteome</keyword>
<protein>
    <recommendedName>
        <fullName evidence="4">Lipoprotein</fullName>
    </recommendedName>
</protein>
<dbReference type="Proteomes" id="UP001500212">
    <property type="component" value="Unassembled WGS sequence"/>
</dbReference>
<evidence type="ECO:0000256" key="1">
    <source>
        <dbReference type="SAM" id="MobiDB-lite"/>
    </source>
</evidence>
<evidence type="ECO:0000313" key="2">
    <source>
        <dbReference type="EMBL" id="GAA4601455.1"/>
    </source>
</evidence>
<sequence>MVGAVLGAALAMTGCRQRVEPVDRDVNVSHHQTARAGSAHHRPLREGRHHRPSIAGIRAGVVRDVPEPRRGGRRPPPLPANGCATVREPGHGVAVRCVQGSGEDFDRSHDAVLRGPTDAPDDDNED</sequence>
<proteinExistence type="predicted"/>
<organism evidence="2 3">
    <name type="scientific">Actinoallomurus liliacearum</name>
    <dbReference type="NCBI Taxonomy" id="1080073"/>
    <lineage>
        <taxon>Bacteria</taxon>
        <taxon>Bacillati</taxon>
        <taxon>Actinomycetota</taxon>
        <taxon>Actinomycetes</taxon>
        <taxon>Streptosporangiales</taxon>
        <taxon>Thermomonosporaceae</taxon>
        <taxon>Actinoallomurus</taxon>
    </lineage>
</organism>
<evidence type="ECO:0008006" key="4">
    <source>
        <dbReference type="Google" id="ProtNLM"/>
    </source>
</evidence>